<keyword evidence="2" id="KW-0812">Transmembrane</keyword>
<feature type="compositionally biased region" description="Low complexity" evidence="1">
    <location>
        <begin position="56"/>
        <end position="86"/>
    </location>
</feature>
<proteinExistence type="predicted"/>
<feature type="chain" id="PRO_5026337326" description="DUF7137 domain-containing protein" evidence="3">
    <location>
        <begin position="20"/>
        <end position="286"/>
    </location>
</feature>
<feature type="region of interest" description="Disordered" evidence="1">
    <location>
        <begin position="50"/>
        <end position="118"/>
    </location>
</feature>
<evidence type="ECO:0000259" key="4">
    <source>
        <dbReference type="Pfam" id="PF23585"/>
    </source>
</evidence>
<keyword evidence="2" id="KW-1133">Transmembrane helix</keyword>
<feature type="signal peptide" evidence="3">
    <location>
        <begin position="1"/>
        <end position="19"/>
    </location>
</feature>
<reference evidence="5" key="1">
    <citation type="journal article" date="2020" name="Stud. Mycol.">
        <title>101 Dothideomycetes genomes: a test case for predicting lifestyles and emergence of pathogens.</title>
        <authorList>
            <person name="Haridas S."/>
            <person name="Albert R."/>
            <person name="Binder M."/>
            <person name="Bloem J."/>
            <person name="Labutti K."/>
            <person name="Salamov A."/>
            <person name="Andreopoulos B."/>
            <person name="Baker S."/>
            <person name="Barry K."/>
            <person name="Bills G."/>
            <person name="Bluhm B."/>
            <person name="Cannon C."/>
            <person name="Castanera R."/>
            <person name="Culley D."/>
            <person name="Daum C."/>
            <person name="Ezra D."/>
            <person name="Gonzalez J."/>
            <person name="Henrissat B."/>
            <person name="Kuo A."/>
            <person name="Liang C."/>
            <person name="Lipzen A."/>
            <person name="Lutzoni F."/>
            <person name="Magnuson J."/>
            <person name="Mondo S."/>
            <person name="Nolan M."/>
            <person name="Ohm R."/>
            <person name="Pangilinan J."/>
            <person name="Park H.-J."/>
            <person name="Ramirez L."/>
            <person name="Alfaro M."/>
            <person name="Sun H."/>
            <person name="Tritt A."/>
            <person name="Yoshinaga Y."/>
            <person name="Zwiers L.-H."/>
            <person name="Turgeon B."/>
            <person name="Goodwin S."/>
            <person name="Spatafora J."/>
            <person name="Crous P."/>
            <person name="Grigoriev I."/>
        </authorList>
    </citation>
    <scope>NUCLEOTIDE SEQUENCE</scope>
    <source>
        <strain evidence="5">CBS 262.69</strain>
    </source>
</reference>
<dbReference type="AlphaFoldDB" id="A0A6G1HQF5"/>
<dbReference type="Proteomes" id="UP000799640">
    <property type="component" value="Unassembled WGS sequence"/>
</dbReference>
<name>A0A6G1HQF5_9PEZI</name>
<dbReference type="EMBL" id="ML996700">
    <property type="protein sequence ID" value="KAF2398288.1"/>
    <property type="molecule type" value="Genomic_DNA"/>
</dbReference>
<evidence type="ECO:0000256" key="3">
    <source>
        <dbReference type="SAM" id="SignalP"/>
    </source>
</evidence>
<evidence type="ECO:0000313" key="5">
    <source>
        <dbReference type="EMBL" id="KAF2398288.1"/>
    </source>
</evidence>
<feature type="transmembrane region" description="Helical" evidence="2">
    <location>
        <begin position="261"/>
        <end position="285"/>
    </location>
</feature>
<feature type="compositionally biased region" description="Polar residues" evidence="1">
    <location>
        <begin position="87"/>
        <end position="103"/>
    </location>
</feature>
<keyword evidence="3" id="KW-0732">Signal</keyword>
<keyword evidence="2" id="KW-0472">Membrane</keyword>
<dbReference type="Pfam" id="PF23585">
    <property type="entry name" value="DUF7137"/>
    <property type="match status" value="1"/>
</dbReference>
<feature type="domain" description="DUF7137" evidence="4">
    <location>
        <begin position="115"/>
        <end position="249"/>
    </location>
</feature>
<protein>
    <recommendedName>
        <fullName evidence="4">DUF7137 domain-containing protein</fullName>
    </recommendedName>
</protein>
<sequence length="286" mass="30451">MHLHQLVLVVASFFLLSAAWPWPQDVSGGLEKTHERAVLERRGWGLFRRQDDGDQAAASSGTKATSAAKTSSASNKASTGSKTTGSEKVTQTGSGSKGNTTDSEAAATTEFDPRLPAGGISMITPAPLSGAQYYKIGDFVTFAWNYTSLSVTPSAINIVASCKGNQATYTLAMNQSVSETGKIIWDTGKYQATATQPLLTNTYTLMIYDAGSAVTSIPRAGYLAVFNQFTFGMYTPQPYTPLSEFNCPTCSGAMSSMERQLLGFLFSMAAITVVSFTWFAGGFGVF</sequence>
<evidence type="ECO:0000256" key="2">
    <source>
        <dbReference type="SAM" id="Phobius"/>
    </source>
</evidence>
<dbReference type="PANTHER" id="PTHR42028:SF1">
    <property type="entry name" value="YALI0E30657P"/>
    <property type="match status" value="1"/>
</dbReference>
<accession>A0A6G1HQF5</accession>
<dbReference type="OrthoDB" id="2435509at2759"/>
<evidence type="ECO:0000256" key="1">
    <source>
        <dbReference type="SAM" id="MobiDB-lite"/>
    </source>
</evidence>
<evidence type="ECO:0000313" key="6">
    <source>
        <dbReference type="Proteomes" id="UP000799640"/>
    </source>
</evidence>
<dbReference type="PANTHER" id="PTHR42028">
    <property type="entry name" value="CHROMOSOME 1, WHOLE GENOME SHOTGUN SEQUENCE"/>
    <property type="match status" value="1"/>
</dbReference>
<dbReference type="InterPro" id="IPR055561">
    <property type="entry name" value="DUF7137"/>
</dbReference>
<organism evidence="5 6">
    <name type="scientific">Trichodelitschia bisporula</name>
    <dbReference type="NCBI Taxonomy" id="703511"/>
    <lineage>
        <taxon>Eukaryota</taxon>
        <taxon>Fungi</taxon>
        <taxon>Dikarya</taxon>
        <taxon>Ascomycota</taxon>
        <taxon>Pezizomycotina</taxon>
        <taxon>Dothideomycetes</taxon>
        <taxon>Dothideomycetes incertae sedis</taxon>
        <taxon>Phaeotrichales</taxon>
        <taxon>Phaeotrichaceae</taxon>
        <taxon>Trichodelitschia</taxon>
    </lineage>
</organism>
<keyword evidence="6" id="KW-1185">Reference proteome</keyword>
<gene>
    <name evidence="5" type="ORF">EJ06DRAFT_97814</name>
</gene>